<evidence type="ECO:0000313" key="5">
    <source>
        <dbReference type="Proteomes" id="UP000285882"/>
    </source>
</evidence>
<feature type="domain" description="Glucosyltransferase 3-like C-terminal" evidence="3">
    <location>
        <begin position="172"/>
        <end position="333"/>
    </location>
</feature>
<dbReference type="Pfam" id="PF26337">
    <property type="entry name" value="Gtf3_C"/>
    <property type="match status" value="1"/>
</dbReference>
<evidence type="ECO:0000256" key="1">
    <source>
        <dbReference type="ARBA" id="ARBA00022679"/>
    </source>
</evidence>
<dbReference type="InterPro" id="IPR058592">
    <property type="entry name" value="Gtf3_C"/>
</dbReference>
<feature type="domain" description="Glucosyltransferase 3-like N-terminal" evidence="2">
    <location>
        <begin position="2"/>
        <end position="153"/>
    </location>
</feature>
<dbReference type="Pfam" id="PF26334">
    <property type="entry name" value="Gtf3_N"/>
    <property type="match status" value="1"/>
</dbReference>
<evidence type="ECO:0008006" key="6">
    <source>
        <dbReference type="Google" id="ProtNLM"/>
    </source>
</evidence>
<proteinExistence type="predicted"/>
<dbReference type="InterPro" id="IPR058591">
    <property type="entry name" value="Gtf3_N"/>
</dbReference>
<evidence type="ECO:0000259" key="3">
    <source>
        <dbReference type="Pfam" id="PF26337"/>
    </source>
</evidence>
<reference evidence="4 5" key="1">
    <citation type="submission" date="2018-01" db="EMBL/GenBank/DDBJ databases">
        <title>Complete genome sequencing of Sporolactobacillus terrae DLG3.</title>
        <authorList>
            <person name="Nam Y.-D."/>
            <person name="Kang J."/>
            <person name="Chung W.-H."/>
        </authorList>
    </citation>
    <scope>NUCLEOTIDE SEQUENCE [LARGE SCALE GENOMIC DNA]</scope>
    <source>
        <strain evidence="4 5">DLG3</strain>
    </source>
</reference>
<evidence type="ECO:0000259" key="2">
    <source>
        <dbReference type="Pfam" id="PF26334"/>
    </source>
</evidence>
<keyword evidence="5" id="KW-1185">Reference proteome</keyword>
<dbReference type="PIRSF" id="PIRSF007023">
    <property type="entry name" value="UDP-Galf_transf"/>
    <property type="match status" value="1"/>
</dbReference>
<dbReference type="RefSeq" id="WP_128166053.1">
    <property type="nucleotide sequence ID" value="NZ_CP025688.1"/>
</dbReference>
<gene>
    <name evidence="4" type="ORF">C0674_02365</name>
</gene>
<accession>A0ABX5Q4J1</accession>
<dbReference type="SUPFAM" id="SSF53756">
    <property type="entry name" value="UDP-Glycosyltransferase/glycogen phosphorylase"/>
    <property type="match status" value="1"/>
</dbReference>
<evidence type="ECO:0000313" key="4">
    <source>
        <dbReference type="EMBL" id="QAA21560.1"/>
    </source>
</evidence>
<name>A0ABX5Q4J1_9BACL</name>
<keyword evidence="1" id="KW-0808">Transferase</keyword>
<dbReference type="Proteomes" id="UP000285882">
    <property type="component" value="Chromosome"/>
</dbReference>
<sequence length="341" mass="39558">MKKYILTITETEKEHAGSKAKNDCSFFLHSLGYLSIYLDKDMGRLEKYLFANETLNRKLSVLDAGDLLLIQYPTYIGKMYMKILLNKLRKRNVRTVLLIHDVETLREHFYDEKLIKEEIDCLNKFNIIISHNDKMTEWLRKYGITSQIIDLEIFDYQTSNRIDRNAIQGNQIVFAGNLNKSLFLTKMSTQKTRLNLYGPNPQKQVLNDRIKYIGSFSPDELPVHLKGKYGLVWDGDTLSSCKGKYGNYLRFNNPHKASLYISSEMPVIIWKEAAIADFIVNNHLGLAINSLADVDRVMENVSDDEYKEFMVAVKSMSEKLRSGYFVKKAMKKAENILMEEQ</sequence>
<protein>
    <recommendedName>
        <fullName evidence="6">Beta-1,6-galactofuranosyltransferase WbbI</fullName>
    </recommendedName>
</protein>
<dbReference type="EMBL" id="CP025688">
    <property type="protein sequence ID" value="QAA21560.1"/>
    <property type="molecule type" value="Genomic_DNA"/>
</dbReference>
<organism evidence="4 5">
    <name type="scientific">Sporolactobacillus terrae</name>
    <dbReference type="NCBI Taxonomy" id="269673"/>
    <lineage>
        <taxon>Bacteria</taxon>
        <taxon>Bacillati</taxon>
        <taxon>Bacillota</taxon>
        <taxon>Bacilli</taxon>
        <taxon>Bacillales</taxon>
        <taxon>Sporolactobacillaceae</taxon>
        <taxon>Sporolactobacillus</taxon>
    </lineage>
</organism>
<dbReference type="Gene3D" id="3.40.50.2000">
    <property type="entry name" value="Glycogen Phosphorylase B"/>
    <property type="match status" value="2"/>
</dbReference>